<evidence type="ECO:0000259" key="2">
    <source>
        <dbReference type="Pfam" id="PF09335"/>
    </source>
</evidence>
<dbReference type="InterPro" id="IPR032816">
    <property type="entry name" value="VTT_dom"/>
</dbReference>
<dbReference type="Pfam" id="PF09335">
    <property type="entry name" value="VTT_dom"/>
    <property type="match status" value="1"/>
</dbReference>
<gene>
    <name evidence="3" type="ORF">A0O21_03060</name>
</gene>
<dbReference type="OrthoDB" id="2360723at2"/>
<dbReference type="EMBL" id="CP014699">
    <property type="protein sequence ID" value="AND79073.1"/>
    <property type="molecule type" value="Genomic_DNA"/>
</dbReference>
<dbReference type="KEGG" id="spat:A0O21_03060"/>
<dbReference type="STRING" id="1811193.A0O21_03060"/>
<reference evidence="4" key="2">
    <citation type="submission" date="2016-03" db="EMBL/GenBank/DDBJ databases">
        <title>Streptococcus antelopensis sp. nov., isolated from the feces of the Tibetan antelope (Pantholops hodgsonii) in Hoh Xil National Nature Reserve, Qinghai, China.</title>
        <authorList>
            <person name="Bai X."/>
        </authorList>
    </citation>
    <scope>NUCLEOTIDE SEQUENCE [LARGE SCALE GENOMIC DNA]</scope>
    <source>
        <strain evidence="4">TA 26</strain>
    </source>
</reference>
<accession>A0A172Q6F0</accession>
<dbReference type="Proteomes" id="UP000077317">
    <property type="component" value="Chromosome"/>
</dbReference>
<keyword evidence="1" id="KW-0472">Membrane</keyword>
<organism evidence="3 4">
    <name type="scientific">Streptococcus pantholopis</name>
    <dbReference type="NCBI Taxonomy" id="1811193"/>
    <lineage>
        <taxon>Bacteria</taxon>
        <taxon>Bacillati</taxon>
        <taxon>Bacillota</taxon>
        <taxon>Bacilli</taxon>
        <taxon>Lactobacillales</taxon>
        <taxon>Streptococcaceae</taxon>
        <taxon>Streptococcus</taxon>
    </lineage>
</organism>
<feature type="transmembrane region" description="Helical" evidence="1">
    <location>
        <begin position="173"/>
        <end position="191"/>
    </location>
</feature>
<dbReference type="RefSeq" id="WP_067061055.1">
    <property type="nucleotide sequence ID" value="NZ_CP014699.1"/>
</dbReference>
<proteinExistence type="predicted"/>
<feature type="transmembrane region" description="Helical" evidence="1">
    <location>
        <begin position="83"/>
        <end position="102"/>
    </location>
</feature>
<dbReference type="AlphaFoldDB" id="A0A172Q6F0"/>
<feature type="transmembrane region" description="Helical" evidence="1">
    <location>
        <begin position="15"/>
        <end position="35"/>
    </location>
</feature>
<keyword evidence="4" id="KW-1185">Reference proteome</keyword>
<sequence>MKKIHLKYDNLKKGLLLAGFVLIILYFLLFIVRHYQDIAAVFSAKQPLEDFEAHFKARTLLNFILLILLTAVTAAIPFMSNAVFAVFNGVVFGPLLGFVMNLSSNVIGNFFLIQVMKRVNIADKDSRFQKRLAEWEAFENKTTALIIGYMLPIIPTFIIDYNVTKMRISWKHWLLCALIGVAPTSLLYAFGGDAILSGNIKRLAVILVIMILVYGSYRYFKKRKEK</sequence>
<name>A0A172Q6F0_9STRE</name>
<evidence type="ECO:0000313" key="3">
    <source>
        <dbReference type="EMBL" id="AND79073.1"/>
    </source>
</evidence>
<evidence type="ECO:0000256" key="1">
    <source>
        <dbReference type="SAM" id="Phobius"/>
    </source>
</evidence>
<feature type="domain" description="VTT" evidence="2">
    <location>
        <begin position="82"/>
        <end position="193"/>
    </location>
</feature>
<evidence type="ECO:0000313" key="4">
    <source>
        <dbReference type="Proteomes" id="UP000077317"/>
    </source>
</evidence>
<protein>
    <recommendedName>
        <fullName evidence="2">VTT domain-containing protein</fullName>
    </recommendedName>
</protein>
<keyword evidence="1" id="KW-1133">Transmembrane helix</keyword>
<feature type="transmembrane region" description="Helical" evidence="1">
    <location>
        <begin position="55"/>
        <end position="76"/>
    </location>
</feature>
<reference evidence="3 4" key="1">
    <citation type="journal article" date="2016" name="Int. J. Syst. Evol. Microbiol.">
        <title>Streptococcuspantholopis sp. nov., isolated from faeces of the Tibetan antelope (Pantholops hodgsonii).</title>
        <authorList>
            <person name="Bai X."/>
            <person name="Xiong Y."/>
            <person name="Lu S."/>
            <person name="Jin D."/>
            <person name="Lai X."/>
            <person name="Yang J."/>
            <person name="Niu L."/>
            <person name="Hu S."/>
            <person name="Meng X."/>
            <person name="Pu J."/>
            <person name="Ye C."/>
            <person name="Xu J."/>
        </authorList>
    </citation>
    <scope>NUCLEOTIDE SEQUENCE [LARGE SCALE GENOMIC DNA]</scope>
    <source>
        <strain evidence="3 4">TA 26</strain>
    </source>
</reference>
<feature type="transmembrane region" description="Helical" evidence="1">
    <location>
        <begin position="203"/>
        <end position="220"/>
    </location>
</feature>
<keyword evidence="1" id="KW-0812">Transmembrane</keyword>